<evidence type="ECO:0000256" key="4">
    <source>
        <dbReference type="ARBA" id="ARBA00022917"/>
    </source>
</evidence>
<comment type="similarity">
    <text evidence="1 5">Belongs to the Fmt family.</text>
</comment>
<keyword evidence="3 5" id="KW-0808">Transferase</keyword>
<evidence type="ECO:0000256" key="1">
    <source>
        <dbReference type="ARBA" id="ARBA00010699"/>
    </source>
</evidence>
<feature type="domain" description="Formyl transferase N-terminal" evidence="6">
    <location>
        <begin position="1"/>
        <end position="180"/>
    </location>
</feature>
<dbReference type="EC" id="2.1.2.9" evidence="2 5"/>
<evidence type="ECO:0000313" key="8">
    <source>
        <dbReference type="EMBL" id="MFC4346593.1"/>
    </source>
</evidence>
<dbReference type="InterPro" id="IPR011034">
    <property type="entry name" value="Formyl_transferase-like_C_sf"/>
</dbReference>
<organism evidence="8 9">
    <name type="scientific">Kordiimonas lipolytica</name>
    <dbReference type="NCBI Taxonomy" id="1662421"/>
    <lineage>
        <taxon>Bacteria</taxon>
        <taxon>Pseudomonadati</taxon>
        <taxon>Pseudomonadota</taxon>
        <taxon>Alphaproteobacteria</taxon>
        <taxon>Kordiimonadales</taxon>
        <taxon>Kordiimonadaceae</taxon>
        <taxon>Kordiimonas</taxon>
    </lineage>
</organism>
<comment type="function">
    <text evidence="5">Attaches a formyl group to the free amino group of methionyl-tRNA(fMet). The formyl group appears to play a dual role in the initiator identity of N-formylmethionyl-tRNA by promoting its recognition by IF2 and preventing the misappropriation of this tRNA by the elongation apparatus.</text>
</comment>
<dbReference type="EMBL" id="JBHSCR010000001">
    <property type="protein sequence ID" value="MFC4346593.1"/>
    <property type="molecule type" value="Genomic_DNA"/>
</dbReference>
<evidence type="ECO:0000256" key="3">
    <source>
        <dbReference type="ARBA" id="ARBA00022679"/>
    </source>
</evidence>
<dbReference type="Proteomes" id="UP001595776">
    <property type="component" value="Unassembled WGS sequence"/>
</dbReference>
<evidence type="ECO:0000313" key="9">
    <source>
        <dbReference type="Proteomes" id="UP001595776"/>
    </source>
</evidence>
<sequence>MRIAFMGTPDFALPTLKALAASSHDVVAVYSQPPAPAGRGKKERPSPVHAWAESQGIPVYTPKSMRDTATQAEFAALGLDVAVVVAYGQILPQAVLDAPKHGCVNVHASLLPRWRGAAPIHRAVMAGDEKTGVCIMQMEAGLDTGPVLMRAETDIAPNDTTLSLHDRLAAMGGELIVEAIEGLADGSHTAEPQTEEGVTYAHKIDKAEAKVDWTLGADAVDRQVRGLFPFPGAWTMVDGERLKILAGSVEDASGDAGTALDDRLLVACGQGAYRIDRGQRAGKAAMDREELLRGFSVPKGTRFD</sequence>
<dbReference type="HAMAP" id="MF_00182">
    <property type="entry name" value="Formyl_trans"/>
    <property type="match status" value="1"/>
</dbReference>
<dbReference type="PANTHER" id="PTHR11138:SF5">
    <property type="entry name" value="METHIONYL-TRNA FORMYLTRANSFERASE, MITOCHONDRIAL"/>
    <property type="match status" value="1"/>
</dbReference>
<dbReference type="InterPro" id="IPR001555">
    <property type="entry name" value="GART_AS"/>
</dbReference>
<dbReference type="RefSeq" id="WP_068148022.1">
    <property type="nucleotide sequence ID" value="NZ_JBHSCR010000001.1"/>
</dbReference>
<dbReference type="InterPro" id="IPR005794">
    <property type="entry name" value="Fmt"/>
</dbReference>
<dbReference type="Pfam" id="PF00551">
    <property type="entry name" value="Formyl_trans_N"/>
    <property type="match status" value="1"/>
</dbReference>
<protein>
    <recommendedName>
        <fullName evidence="2 5">Methionyl-tRNA formyltransferase</fullName>
        <ecNumber evidence="2 5">2.1.2.9</ecNumber>
    </recommendedName>
</protein>
<feature type="domain" description="Formyl transferase C-terminal" evidence="7">
    <location>
        <begin position="203"/>
        <end position="295"/>
    </location>
</feature>
<dbReference type="SUPFAM" id="SSF53328">
    <property type="entry name" value="Formyltransferase"/>
    <property type="match status" value="1"/>
</dbReference>
<name>A0ABV8U708_9PROT</name>
<dbReference type="CDD" id="cd08704">
    <property type="entry name" value="Met_tRNA_FMT_C"/>
    <property type="match status" value="1"/>
</dbReference>
<dbReference type="InterPro" id="IPR044135">
    <property type="entry name" value="Met-tRNA-FMT_C"/>
</dbReference>
<dbReference type="PANTHER" id="PTHR11138">
    <property type="entry name" value="METHIONYL-TRNA FORMYLTRANSFERASE"/>
    <property type="match status" value="1"/>
</dbReference>
<evidence type="ECO:0000256" key="2">
    <source>
        <dbReference type="ARBA" id="ARBA00012261"/>
    </source>
</evidence>
<dbReference type="CDD" id="cd08646">
    <property type="entry name" value="FMT_core_Met-tRNA-FMT_N"/>
    <property type="match status" value="1"/>
</dbReference>
<feature type="binding site" evidence="5">
    <location>
        <begin position="109"/>
        <end position="112"/>
    </location>
    <ligand>
        <name>(6S)-5,6,7,8-tetrahydrofolate</name>
        <dbReference type="ChEBI" id="CHEBI:57453"/>
    </ligand>
</feature>
<dbReference type="NCBIfam" id="TIGR00460">
    <property type="entry name" value="fmt"/>
    <property type="match status" value="1"/>
</dbReference>
<accession>A0ABV8U708</accession>
<dbReference type="SUPFAM" id="SSF50486">
    <property type="entry name" value="FMT C-terminal domain-like"/>
    <property type="match status" value="1"/>
</dbReference>
<proteinExistence type="inferred from homology"/>
<evidence type="ECO:0000259" key="6">
    <source>
        <dbReference type="Pfam" id="PF00551"/>
    </source>
</evidence>
<keyword evidence="9" id="KW-1185">Reference proteome</keyword>
<dbReference type="InterPro" id="IPR036477">
    <property type="entry name" value="Formyl_transf_N_sf"/>
</dbReference>
<reference evidence="9" key="1">
    <citation type="journal article" date="2019" name="Int. J. Syst. Evol. Microbiol.">
        <title>The Global Catalogue of Microorganisms (GCM) 10K type strain sequencing project: providing services to taxonomists for standard genome sequencing and annotation.</title>
        <authorList>
            <consortium name="The Broad Institute Genomics Platform"/>
            <consortium name="The Broad Institute Genome Sequencing Center for Infectious Disease"/>
            <person name="Wu L."/>
            <person name="Ma J."/>
        </authorList>
    </citation>
    <scope>NUCLEOTIDE SEQUENCE [LARGE SCALE GENOMIC DNA]</scope>
    <source>
        <strain evidence="9">CGMCC 1.15304</strain>
    </source>
</reference>
<dbReference type="InterPro" id="IPR002376">
    <property type="entry name" value="Formyl_transf_N"/>
</dbReference>
<dbReference type="Pfam" id="PF02911">
    <property type="entry name" value="Formyl_trans_C"/>
    <property type="match status" value="1"/>
</dbReference>
<dbReference type="InterPro" id="IPR041711">
    <property type="entry name" value="Met-tRNA-FMT_N"/>
</dbReference>
<keyword evidence="4 5" id="KW-0648">Protein biosynthesis</keyword>
<evidence type="ECO:0000256" key="5">
    <source>
        <dbReference type="HAMAP-Rule" id="MF_00182"/>
    </source>
</evidence>
<dbReference type="InterPro" id="IPR005793">
    <property type="entry name" value="Formyl_trans_C"/>
</dbReference>
<gene>
    <name evidence="5 8" type="primary">fmt</name>
    <name evidence="8" type="ORF">ACFO5Q_01875</name>
</gene>
<comment type="catalytic activity">
    <reaction evidence="5">
        <text>L-methionyl-tRNA(fMet) + (6R)-10-formyltetrahydrofolate = N-formyl-L-methionyl-tRNA(fMet) + (6S)-5,6,7,8-tetrahydrofolate + H(+)</text>
        <dbReference type="Rhea" id="RHEA:24380"/>
        <dbReference type="Rhea" id="RHEA-COMP:9952"/>
        <dbReference type="Rhea" id="RHEA-COMP:9953"/>
        <dbReference type="ChEBI" id="CHEBI:15378"/>
        <dbReference type="ChEBI" id="CHEBI:57453"/>
        <dbReference type="ChEBI" id="CHEBI:78530"/>
        <dbReference type="ChEBI" id="CHEBI:78844"/>
        <dbReference type="ChEBI" id="CHEBI:195366"/>
        <dbReference type="EC" id="2.1.2.9"/>
    </reaction>
</comment>
<comment type="caution">
    <text evidence="8">The sequence shown here is derived from an EMBL/GenBank/DDBJ whole genome shotgun (WGS) entry which is preliminary data.</text>
</comment>
<evidence type="ECO:0000259" key="7">
    <source>
        <dbReference type="Pfam" id="PF02911"/>
    </source>
</evidence>
<dbReference type="Gene3D" id="3.40.50.12230">
    <property type="match status" value="1"/>
</dbReference>
<dbReference type="GO" id="GO:0004479">
    <property type="term" value="F:methionyl-tRNA formyltransferase activity"/>
    <property type="evidence" value="ECO:0007669"/>
    <property type="project" value="UniProtKB-EC"/>
</dbReference>
<dbReference type="PROSITE" id="PS00373">
    <property type="entry name" value="GART"/>
    <property type="match status" value="1"/>
</dbReference>